<gene>
    <name evidence="2" type="ORF">ACFSNB_17800</name>
</gene>
<organism evidence="2 3">
    <name type="scientific">Phaeospirillum tilakii</name>
    <dbReference type="NCBI Taxonomy" id="741673"/>
    <lineage>
        <taxon>Bacteria</taxon>
        <taxon>Pseudomonadati</taxon>
        <taxon>Pseudomonadota</taxon>
        <taxon>Alphaproteobacteria</taxon>
        <taxon>Rhodospirillales</taxon>
        <taxon>Rhodospirillaceae</taxon>
        <taxon>Phaeospirillum</taxon>
    </lineage>
</organism>
<protein>
    <submittedName>
        <fullName evidence="2">NAD-dependent epimerase/dehydratase family protein</fullName>
    </submittedName>
</protein>
<dbReference type="InterPro" id="IPR051783">
    <property type="entry name" value="NAD(P)-dependent_oxidoreduct"/>
</dbReference>
<evidence type="ECO:0000259" key="1">
    <source>
        <dbReference type="Pfam" id="PF01370"/>
    </source>
</evidence>
<dbReference type="InterPro" id="IPR036291">
    <property type="entry name" value="NAD(P)-bd_dom_sf"/>
</dbReference>
<dbReference type="SUPFAM" id="SSF51735">
    <property type="entry name" value="NAD(P)-binding Rossmann-fold domains"/>
    <property type="match status" value="1"/>
</dbReference>
<accession>A0ABW5CHA6</accession>
<dbReference type="PANTHER" id="PTHR48079">
    <property type="entry name" value="PROTEIN YEEZ"/>
    <property type="match status" value="1"/>
</dbReference>
<evidence type="ECO:0000313" key="2">
    <source>
        <dbReference type="EMBL" id="MFD2235656.1"/>
    </source>
</evidence>
<dbReference type="PANTHER" id="PTHR48079:SF6">
    <property type="entry name" value="NAD(P)-BINDING DOMAIN-CONTAINING PROTEIN-RELATED"/>
    <property type="match status" value="1"/>
</dbReference>
<dbReference type="Proteomes" id="UP001597296">
    <property type="component" value="Unassembled WGS sequence"/>
</dbReference>
<feature type="domain" description="NAD-dependent epimerase/dehydratase" evidence="1">
    <location>
        <begin position="5"/>
        <end position="208"/>
    </location>
</feature>
<dbReference type="Gene3D" id="3.40.50.720">
    <property type="entry name" value="NAD(P)-binding Rossmann-like Domain"/>
    <property type="match status" value="1"/>
</dbReference>
<sequence length="323" mass="33570">MTRRILVLGGTGFIGRRIVAALAASGWAEPVAASRHGSGGGLALDATRPAALAAALDGCDAVVNAIAAAPAAMVAANEALVATAAQRPTPPLLVQFSSMAVYGAARGRIDESAPFGDRLGPYAAAKRAIELRSRSYPRAVILRPGCVHGPGSEQWSGRIARLLRARRIGDLGAGGDGIANLVLIDDVVAATLAALTRPAAAGATFNLAMADPPDWNEYFLRFAKAIGAVPLARRSERRLRLETRLLAPPLKLLERAAARAGRDPTRLPPPIPPSLAALWRQEIRLDSGAAERTLGISWTGLDRGLAATAAWLAAGGEGSNHHQ</sequence>
<evidence type="ECO:0000313" key="3">
    <source>
        <dbReference type="Proteomes" id="UP001597296"/>
    </source>
</evidence>
<dbReference type="RefSeq" id="WP_377319034.1">
    <property type="nucleotide sequence ID" value="NZ_JBHUIY010000061.1"/>
</dbReference>
<reference evidence="3" key="1">
    <citation type="journal article" date="2019" name="Int. J. Syst. Evol. Microbiol.">
        <title>The Global Catalogue of Microorganisms (GCM) 10K type strain sequencing project: providing services to taxonomists for standard genome sequencing and annotation.</title>
        <authorList>
            <consortium name="The Broad Institute Genomics Platform"/>
            <consortium name="The Broad Institute Genome Sequencing Center for Infectious Disease"/>
            <person name="Wu L."/>
            <person name="Ma J."/>
        </authorList>
    </citation>
    <scope>NUCLEOTIDE SEQUENCE [LARGE SCALE GENOMIC DNA]</scope>
    <source>
        <strain evidence="3">KCTC 15012</strain>
    </source>
</reference>
<dbReference type="EMBL" id="JBHUIY010000061">
    <property type="protein sequence ID" value="MFD2235656.1"/>
    <property type="molecule type" value="Genomic_DNA"/>
</dbReference>
<dbReference type="Pfam" id="PF01370">
    <property type="entry name" value="Epimerase"/>
    <property type="match status" value="1"/>
</dbReference>
<comment type="caution">
    <text evidence="2">The sequence shown here is derived from an EMBL/GenBank/DDBJ whole genome shotgun (WGS) entry which is preliminary data.</text>
</comment>
<dbReference type="InterPro" id="IPR001509">
    <property type="entry name" value="Epimerase_deHydtase"/>
</dbReference>
<name>A0ABW5CHA6_9PROT</name>
<keyword evidence="3" id="KW-1185">Reference proteome</keyword>
<proteinExistence type="predicted"/>